<evidence type="ECO:0000313" key="2">
    <source>
        <dbReference type="Proteomes" id="UP000076503"/>
    </source>
</evidence>
<dbReference type="AlphaFoldDB" id="A0A167F9L3"/>
<dbReference type="EMBL" id="AUXZ01000064">
    <property type="protein sequence ID" value="KZN51941.1"/>
    <property type="molecule type" value="Genomic_DNA"/>
</dbReference>
<proteinExistence type="predicted"/>
<dbReference type="Proteomes" id="UP000076503">
    <property type="component" value="Unassembled WGS sequence"/>
</dbReference>
<sequence length="46" mass="5633">MKKRKEKKREARSDVWSNKMAQRLLSLEWHMIEAVRFSMLSDQHDT</sequence>
<name>A0A167F9L3_9GAMM</name>
<evidence type="ECO:0000313" key="1">
    <source>
        <dbReference type="EMBL" id="KZN51941.1"/>
    </source>
</evidence>
<protein>
    <submittedName>
        <fullName evidence="1">Uncharacterized protein</fullName>
    </submittedName>
</protein>
<gene>
    <name evidence="1" type="ORF">N476_01045</name>
</gene>
<dbReference type="PATRIC" id="fig|1365251.3.peg.1365"/>
<accession>A0A167F9L3</accession>
<reference evidence="1 2" key="1">
    <citation type="submission" date="2013-07" db="EMBL/GenBank/DDBJ databases">
        <title>Comparative Genomic and Metabolomic Analysis of Twelve Strains of Pseudoalteromonas luteoviolacea.</title>
        <authorList>
            <person name="Vynne N.G."/>
            <person name="Mansson M."/>
            <person name="Gram L."/>
        </authorList>
    </citation>
    <scope>NUCLEOTIDE SEQUENCE [LARGE SCALE GENOMIC DNA]</scope>
    <source>
        <strain evidence="1 2">H33</strain>
    </source>
</reference>
<organism evidence="1 2">
    <name type="scientific">Pseudoalteromonas luteoviolacea H33</name>
    <dbReference type="NCBI Taxonomy" id="1365251"/>
    <lineage>
        <taxon>Bacteria</taxon>
        <taxon>Pseudomonadati</taxon>
        <taxon>Pseudomonadota</taxon>
        <taxon>Gammaproteobacteria</taxon>
        <taxon>Alteromonadales</taxon>
        <taxon>Pseudoalteromonadaceae</taxon>
        <taxon>Pseudoalteromonas</taxon>
    </lineage>
</organism>
<comment type="caution">
    <text evidence="1">The sequence shown here is derived from an EMBL/GenBank/DDBJ whole genome shotgun (WGS) entry which is preliminary data.</text>
</comment>